<dbReference type="SUPFAM" id="SSF142921">
    <property type="entry name" value="WGR domain-like"/>
    <property type="match status" value="1"/>
</dbReference>
<dbReference type="InterPro" id="IPR036930">
    <property type="entry name" value="WGR_dom_sf"/>
</dbReference>
<evidence type="ECO:0000313" key="1">
    <source>
        <dbReference type="EMBL" id="SFX63397.1"/>
    </source>
</evidence>
<reference evidence="1 2" key="1">
    <citation type="submission" date="2016-11" db="EMBL/GenBank/DDBJ databases">
        <authorList>
            <person name="Jaros S."/>
            <person name="Januszkiewicz K."/>
            <person name="Wedrychowicz H."/>
        </authorList>
    </citation>
    <scope>NUCLEOTIDE SEQUENCE [LARGE SCALE GENOMIC DNA]</scope>
    <source>
        <strain evidence="1 2">DSM 21637</strain>
    </source>
</reference>
<evidence type="ECO:0000313" key="2">
    <source>
        <dbReference type="Proteomes" id="UP000182350"/>
    </source>
</evidence>
<dbReference type="Proteomes" id="UP000182350">
    <property type="component" value="Unassembled WGS sequence"/>
</dbReference>
<accession>A0A1K1YQ17</accession>
<gene>
    <name evidence="1" type="ORF">SAMN02745752_02334</name>
</gene>
<protein>
    <recommendedName>
        <fullName evidence="3">WGR domain-containing protein</fullName>
    </recommendedName>
</protein>
<organism evidence="1 2">
    <name type="scientific">Marinospirillum alkaliphilum DSM 21637</name>
    <dbReference type="NCBI Taxonomy" id="1122209"/>
    <lineage>
        <taxon>Bacteria</taxon>
        <taxon>Pseudomonadati</taxon>
        <taxon>Pseudomonadota</taxon>
        <taxon>Gammaproteobacteria</taxon>
        <taxon>Oceanospirillales</taxon>
        <taxon>Oceanospirillaceae</taxon>
        <taxon>Marinospirillum</taxon>
    </lineage>
</organism>
<evidence type="ECO:0008006" key="3">
    <source>
        <dbReference type="Google" id="ProtNLM"/>
    </source>
</evidence>
<proteinExistence type="predicted"/>
<dbReference type="EMBL" id="FPJW01000008">
    <property type="protein sequence ID" value="SFX63397.1"/>
    <property type="molecule type" value="Genomic_DNA"/>
</dbReference>
<keyword evidence="2" id="KW-1185">Reference proteome</keyword>
<dbReference type="AlphaFoldDB" id="A0A1K1YQ17"/>
<name>A0A1K1YQ17_9GAMM</name>
<sequence length="102" mass="11732">MQGLALIIRWEKDQDYYLVYVHQDMFGDWLVTRAWGLTGTQYGGLKHTLVGSPEEAAVLVDDVRHIQESRGFRKVLEARQANEIPTDLRDTMQGEIPFQPKS</sequence>
<dbReference type="STRING" id="1122209.SAMN02745752_02334"/>